<dbReference type="AlphaFoldDB" id="A0A8B6BJI2"/>
<evidence type="ECO:0000256" key="1">
    <source>
        <dbReference type="PIRNR" id="PIRNR029826"/>
    </source>
</evidence>
<dbReference type="GO" id="GO:0042262">
    <property type="term" value="P:DNA protection"/>
    <property type="evidence" value="ECO:0007669"/>
    <property type="project" value="UniProtKB-UniRule"/>
</dbReference>
<feature type="compositionally biased region" description="Basic and acidic residues" evidence="2">
    <location>
        <begin position="1"/>
        <end position="19"/>
    </location>
</feature>
<dbReference type="SUPFAM" id="SSF101386">
    <property type="entry name" value="all-alpha NTP pyrophosphatases"/>
    <property type="match status" value="1"/>
</dbReference>
<dbReference type="GO" id="GO:0006253">
    <property type="term" value="P:dCTP catabolic process"/>
    <property type="evidence" value="ECO:0007669"/>
    <property type="project" value="UniProtKB-UniRule"/>
</dbReference>
<dbReference type="InterPro" id="IPR025984">
    <property type="entry name" value="DCTPP"/>
</dbReference>
<keyword evidence="1" id="KW-0460">Magnesium</keyword>
<dbReference type="Gene3D" id="1.10.287.1080">
    <property type="entry name" value="MazG-like"/>
    <property type="match status" value="1"/>
</dbReference>
<comment type="caution">
    <text evidence="3">The sequence shown here is derived from an EMBL/GenBank/DDBJ whole genome shotgun (WGS) entry which is preliminary data.</text>
</comment>
<dbReference type="GO" id="GO:0047840">
    <property type="term" value="F:dCTP diphosphatase activity"/>
    <property type="evidence" value="ECO:0007669"/>
    <property type="project" value="UniProtKB-UniRule"/>
</dbReference>
<reference evidence="3" key="1">
    <citation type="submission" date="2018-11" db="EMBL/GenBank/DDBJ databases">
        <authorList>
            <person name="Alioto T."/>
            <person name="Alioto T."/>
        </authorList>
    </citation>
    <scope>NUCLEOTIDE SEQUENCE</scope>
</reference>
<dbReference type="GO" id="GO:0005829">
    <property type="term" value="C:cytosol"/>
    <property type="evidence" value="ECO:0007669"/>
    <property type="project" value="UniProtKB-SubCell"/>
</dbReference>
<keyword evidence="1" id="KW-0378">Hydrolase</keyword>
<dbReference type="OrthoDB" id="411123at2759"/>
<sequence>MTEERKNSGEPFENERSTEKIVSSENMFSEKPTLEDIQWKGEVKVGLPEFTEEEKKHVGQEMSDVLIYLVRLADRCKIDLPAAVLQKFEQNRHKYPAKKVYGKSDKYTAYE</sequence>
<comment type="subcellular location">
    <subcellularLocation>
        <location evidence="1">Cytoplasm</location>
        <location evidence="1">Cytosol</location>
    </subcellularLocation>
</comment>
<dbReference type="Pfam" id="PF12643">
    <property type="entry name" value="MazG-like"/>
    <property type="match status" value="1"/>
</dbReference>
<keyword evidence="4" id="KW-1185">Reference proteome</keyword>
<organism evidence="3 4">
    <name type="scientific">Mytilus galloprovincialis</name>
    <name type="common">Mediterranean mussel</name>
    <dbReference type="NCBI Taxonomy" id="29158"/>
    <lineage>
        <taxon>Eukaryota</taxon>
        <taxon>Metazoa</taxon>
        <taxon>Spiralia</taxon>
        <taxon>Lophotrochozoa</taxon>
        <taxon>Mollusca</taxon>
        <taxon>Bivalvia</taxon>
        <taxon>Autobranchia</taxon>
        <taxon>Pteriomorphia</taxon>
        <taxon>Mytilida</taxon>
        <taxon>Mytiloidea</taxon>
        <taxon>Mytilidae</taxon>
        <taxon>Mytilinae</taxon>
        <taxon>Mytilus</taxon>
    </lineage>
</organism>
<evidence type="ECO:0000313" key="4">
    <source>
        <dbReference type="Proteomes" id="UP000596742"/>
    </source>
</evidence>
<dbReference type="EMBL" id="UYJE01000216">
    <property type="protein sequence ID" value="VDH91202.1"/>
    <property type="molecule type" value="Genomic_DNA"/>
</dbReference>
<dbReference type="EC" id="3.6.1.12" evidence="1"/>
<dbReference type="InterPro" id="IPR052555">
    <property type="entry name" value="dCTP_Pyrophosphatase"/>
</dbReference>
<proteinExistence type="predicted"/>
<dbReference type="Proteomes" id="UP000596742">
    <property type="component" value="Unassembled WGS sequence"/>
</dbReference>
<feature type="region of interest" description="Disordered" evidence="2">
    <location>
        <begin position="1"/>
        <end position="28"/>
    </location>
</feature>
<dbReference type="GO" id="GO:0000287">
    <property type="term" value="F:magnesium ion binding"/>
    <property type="evidence" value="ECO:0007669"/>
    <property type="project" value="UniProtKB-UniRule"/>
</dbReference>
<comment type="cofactor">
    <cofactor evidence="1">
        <name>Mg(2+)</name>
        <dbReference type="ChEBI" id="CHEBI:18420"/>
    </cofactor>
</comment>
<keyword evidence="1" id="KW-0963">Cytoplasm</keyword>
<name>A0A8B6BJI2_MYTGA</name>
<comment type="subunit">
    <text evidence="1">Homotetramer.</text>
</comment>
<dbReference type="PANTHER" id="PTHR46523:SF1">
    <property type="entry name" value="DCTP PYROPHOSPHATASE 1"/>
    <property type="match status" value="1"/>
</dbReference>
<evidence type="ECO:0000256" key="2">
    <source>
        <dbReference type="SAM" id="MobiDB-lite"/>
    </source>
</evidence>
<comment type="catalytic activity">
    <reaction evidence="1">
        <text>dCTP + H2O = dCMP + diphosphate + H(+)</text>
        <dbReference type="Rhea" id="RHEA:22636"/>
        <dbReference type="ChEBI" id="CHEBI:15377"/>
        <dbReference type="ChEBI" id="CHEBI:15378"/>
        <dbReference type="ChEBI" id="CHEBI:33019"/>
        <dbReference type="ChEBI" id="CHEBI:57566"/>
        <dbReference type="ChEBI" id="CHEBI:61481"/>
        <dbReference type="EC" id="3.6.1.12"/>
    </reaction>
</comment>
<protein>
    <recommendedName>
        <fullName evidence="1">dCTP pyrophosphatase 1</fullName>
        <ecNumber evidence="1">3.6.1.12</ecNumber>
    </recommendedName>
</protein>
<accession>A0A8B6BJI2</accession>
<dbReference type="PANTHER" id="PTHR46523">
    <property type="entry name" value="DCTP PYROPHOSPHATASE 1"/>
    <property type="match status" value="1"/>
</dbReference>
<gene>
    <name evidence="3" type="ORF">MGAL_10B082332</name>
</gene>
<keyword evidence="1" id="KW-0479">Metal-binding</keyword>
<comment type="function">
    <text evidence="1">Hydrolyzes deoxynucleoside triphosphates (dNTPs) to the corresponding nucleoside monophosphates. Has a strong preference for dCTP and its analogs including 5-iodo-dCTP and 5-methyl-dCTP for which it may even have a higher efficiency. May protect DNA or RNA against the incorporation of these genotoxic nucleotide analogs through their catabolism.</text>
</comment>
<evidence type="ECO:0000313" key="3">
    <source>
        <dbReference type="EMBL" id="VDH91202.1"/>
    </source>
</evidence>